<comment type="subcellular location">
    <subcellularLocation>
        <location evidence="1 11">Cell outer membrane</location>
        <topology evidence="1 11">Multi-pass membrane protein</topology>
    </subcellularLocation>
</comment>
<evidence type="ECO:0000256" key="3">
    <source>
        <dbReference type="ARBA" id="ARBA00022452"/>
    </source>
</evidence>
<dbReference type="PANTHER" id="PTHR32552">
    <property type="entry name" value="FERRICHROME IRON RECEPTOR-RELATED"/>
    <property type="match status" value="1"/>
</dbReference>
<keyword evidence="13" id="KW-0732">Signal</keyword>
<evidence type="ECO:0000256" key="5">
    <source>
        <dbReference type="ARBA" id="ARBA00022692"/>
    </source>
</evidence>
<name>A0A7W6FPP0_9SPHN</name>
<evidence type="ECO:0000256" key="4">
    <source>
        <dbReference type="ARBA" id="ARBA00022496"/>
    </source>
</evidence>
<dbReference type="AlphaFoldDB" id="A0A7W6FPP0"/>
<evidence type="ECO:0000256" key="9">
    <source>
        <dbReference type="ARBA" id="ARBA00023136"/>
    </source>
</evidence>
<organism evidence="16 17">
    <name type="scientific">Sphingobium jiangsuense</name>
    <dbReference type="NCBI Taxonomy" id="870476"/>
    <lineage>
        <taxon>Bacteria</taxon>
        <taxon>Pseudomonadati</taxon>
        <taxon>Pseudomonadota</taxon>
        <taxon>Alphaproteobacteria</taxon>
        <taxon>Sphingomonadales</taxon>
        <taxon>Sphingomonadaceae</taxon>
        <taxon>Sphingobium</taxon>
    </lineage>
</organism>
<dbReference type="InterPro" id="IPR012910">
    <property type="entry name" value="Plug_dom"/>
</dbReference>
<dbReference type="RefSeq" id="WP_188071633.1">
    <property type="nucleotide sequence ID" value="NZ_BSPS01000008.1"/>
</dbReference>
<evidence type="ECO:0000256" key="1">
    <source>
        <dbReference type="ARBA" id="ARBA00004571"/>
    </source>
</evidence>
<protein>
    <submittedName>
        <fullName evidence="16">Iron complex outermembrane receptor protein</fullName>
    </submittedName>
</protein>
<dbReference type="PROSITE" id="PS52016">
    <property type="entry name" value="TONB_DEPENDENT_REC_3"/>
    <property type="match status" value="1"/>
</dbReference>
<evidence type="ECO:0000256" key="6">
    <source>
        <dbReference type="ARBA" id="ARBA00023004"/>
    </source>
</evidence>
<keyword evidence="3 11" id="KW-1134">Transmembrane beta strand</keyword>
<dbReference type="CDD" id="cd01347">
    <property type="entry name" value="ligand_gated_channel"/>
    <property type="match status" value="1"/>
</dbReference>
<proteinExistence type="inferred from homology"/>
<keyword evidence="10 11" id="KW-0998">Cell outer membrane</keyword>
<evidence type="ECO:0000256" key="7">
    <source>
        <dbReference type="ARBA" id="ARBA00023065"/>
    </source>
</evidence>
<keyword evidence="2 11" id="KW-0813">Transport</keyword>
<evidence type="ECO:0000256" key="12">
    <source>
        <dbReference type="RuleBase" id="RU003357"/>
    </source>
</evidence>
<feature type="domain" description="TonB-dependent receptor plug" evidence="15">
    <location>
        <begin position="53"/>
        <end position="159"/>
    </location>
</feature>
<evidence type="ECO:0000256" key="2">
    <source>
        <dbReference type="ARBA" id="ARBA00022448"/>
    </source>
</evidence>
<evidence type="ECO:0000256" key="10">
    <source>
        <dbReference type="ARBA" id="ARBA00023237"/>
    </source>
</evidence>
<reference evidence="16 17" key="1">
    <citation type="submission" date="2020-08" db="EMBL/GenBank/DDBJ databases">
        <title>Genomic Encyclopedia of Type Strains, Phase IV (KMG-IV): sequencing the most valuable type-strain genomes for metagenomic binning, comparative biology and taxonomic classification.</title>
        <authorList>
            <person name="Goeker M."/>
        </authorList>
    </citation>
    <scope>NUCLEOTIDE SEQUENCE [LARGE SCALE GENOMIC DNA]</scope>
    <source>
        <strain evidence="16 17">DSM 26189</strain>
    </source>
</reference>
<keyword evidence="5 11" id="KW-0812">Transmembrane</keyword>
<feature type="chain" id="PRO_5030702180" evidence="13">
    <location>
        <begin position="21"/>
        <end position="729"/>
    </location>
</feature>
<evidence type="ECO:0000313" key="17">
    <source>
        <dbReference type="Proteomes" id="UP000571950"/>
    </source>
</evidence>
<keyword evidence="7" id="KW-0406">Ion transport</keyword>
<keyword evidence="6" id="KW-0408">Iron</keyword>
<sequence>MKYLLLGTSALMLVSSAAFAQTAGGGAGAAANSGESAGINEIIVTAERRAQSAQDVPVSIVAISGNTLRERGVDDLDDLQAEVPSLSFVDNGNSKFVNIRGVGLTEAAPNQTIAVAVHLDGAYIAREFTFNDAFFDLAGIEVLRGPQGTYSGQNASGGAIFINSARPDLQETTGYAELTLAEYNRKQISGAISVPLSDKVAVRVALQNERRDSFYTNFGPTGQTDANLVQSQPGNVERFLGRAQVLAKPTDRLELRLIHQFSNVESDGVARNAYNAANLARPFIINYDSTDTLQRVEYNRTTGIVAWDATDAFRVNANFAYQKTRNDQRIDSDRTSVLVEPTVRQEYSVYDIRDRYYTGEFNLISTGEGPFEWTVGATMLDYRQKAYLWTPKGPQIAAGTGTYLFLDAYRKNWAVFGEVGYRLTDTIEVKVGGRYNHEKNGFHPESYRTSGGPDAAPASYFIVPEQTFKNFTGRALVNWKPDSSTLVYATVSKGYKPGGAAPGGDEYGSETVVNYELGWKADWLGRALQTSISAFYMDYDGFQASIATDPDNPTTRVTSNIDNTRIKGVEAQISTNIGGFHGDLSFSVLDAKYGSLTVFMPVGGFNNTAPLPVNLGGRQINYAPEFSLSGGLAYDIPLGGGELTPSVRLSHTGKQWASFFQLPYHEIPKRTLVDLRLTYAADSNWKLAAFVTNVFDKTYINVASTAVDGVGAYGLGAPRQFGGTLSYTF</sequence>
<keyword evidence="17" id="KW-1185">Reference proteome</keyword>
<dbReference type="Gene3D" id="2.40.170.20">
    <property type="entry name" value="TonB-dependent receptor, beta-barrel domain"/>
    <property type="match status" value="1"/>
</dbReference>
<dbReference type="EMBL" id="JACIDT010000005">
    <property type="protein sequence ID" value="MBB3926083.1"/>
    <property type="molecule type" value="Genomic_DNA"/>
</dbReference>
<dbReference type="InterPro" id="IPR000531">
    <property type="entry name" value="Beta-barrel_TonB"/>
</dbReference>
<dbReference type="Pfam" id="PF07715">
    <property type="entry name" value="Plug"/>
    <property type="match status" value="1"/>
</dbReference>
<keyword evidence="16" id="KW-0675">Receptor</keyword>
<evidence type="ECO:0000313" key="16">
    <source>
        <dbReference type="EMBL" id="MBB3926083.1"/>
    </source>
</evidence>
<evidence type="ECO:0000256" key="8">
    <source>
        <dbReference type="ARBA" id="ARBA00023077"/>
    </source>
</evidence>
<evidence type="ECO:0000259" key="15">
    <source>
        <dbReference type="Pfam" id="PF07715"/>
    </source>
</evidence>
<comment type="caution">
    <text evidence="16">The sequence shown here is derived from an EMBL/GenBank/DDBJ whole genome shotgun (WGS) entry which is preliminary data.</text>
</comment>
<gene>
    <name evidence="16" type="ORF">GGR43_001798</name>
</gene>
<dbReference type="PANTHER" id="PTHR32552:SF81">
    <property type="entry name" value="TONB-DEPENDENT OUTER MEMBRANE RECEPTOR"/>
    <property type="match status" value="1"/>
</dbReference>
<dbReference type="Proteomes" id="UP000571950">
    <property type="component" value="Unassembled WGS sequence"/>
</dbReference>
<evidence type="ECO:0000256" key="13">
    <source>
        <dbReference type="SAM" id="SignalP"/>
    </source>
</evidence>
<feature type="domain" description="TonB-dependent receptor-like beta-barrel" evidence="14">
    <location>
        <begin position="283"/>
        <end position="694"/>
    </location>
</feature>
<dbReference type="GO" id="GO:0009279">
    <property type="term" value="C:cell outer membrane"/>
    <property type="evidence" value="ECO:0007669"/>
    <property type="project" value="UniProtKB-SubCell"/>
</dbReference>
<dbReference type="InterPro" id="IPR036942">
    <property type="entry name" value="Beta-barrel_TonB_sf"/>
</dbReference>
<dbReference type="InterPro" id="IPR039426">
    <property type="entry name" value="TonB-dep_rcpt-like"/>
</dbReference>
<comment type="similarity">
    <text evidence="11 12">Belongs to the TonB-dependent receptor family.</text>
</comment>
<evidence type="ECO:0000256" key="11">
    <source>
        <dbReference type="PROSITE-ProRule" id="PRU01360"/>
    </source>
</evidence>
<dbReference type="Pfam" id="PF00593">
    <property type="entry name" value="TonB_dep_Rec_b-barrel"/>
    <property type="match status" value="1"/>
</dbReference>
<dbReference type="SUPFAM" id="SSF56935">
    <property type="entry name" value="Porins"/>
    <property type="match status" value="1"/>
</dbReference>
<keyword evidence="8 12" id="KW-0798">TonB box</keyword>
<evidence type="ECO:0000259" key="14">
    <source>
        <dbReference type="Pfam" id="PF00593"/>
    </source>
</evidence>
<feature type="signal peptide" evidence="13">
    <location>
        <begin position="1"/>
        <end position="20"/>
    </location>
</feature>
<keyword evidence="4" id="KW-0410">Iron transport</keyword>
<accession>A0A7W6FPP0</accession>
<dbReference type="GO" id="GO:0006826">
    <property type="term" value="P:iron ion transport"/>
    <property type="evidence" value="ECO:0007669"/>
    <property type="project" value="UniProtKB-KW"/>
</dbReference>
<keyword evidence="9 11" id="KW-0472">Membrane</keyword>